<evidence type="ECO:0008006" key="3">
    <source>
        <dbReference type="Google" id="ProtNLM"/>
    </source>
</evidence>
<dbReference type="AlphaFoldDB" id="A0A1W6MHL1"/>
<gene>
    <name evidence="1" type="ORF">BST97_02710</name>
</gene>
<dbReference type="RefSeq" id="WP_085765797.1">
    <property type="nucleotide sequence ID" value="NZ_CP019344.1"/>
</dbReference>
<evidence type="ECO:0000313" key="1">
    <source>
        <dbReference type="EMBL" id="ARN76996.1"/>
    </source>
</evidence>
<dbReference type="STRING" id="331648.BST97_02710"/>
<dbReference type="InterPro" id="IPR015003">
    <property type="entry name" value="DUF1853"/>
</dbReference>
<name>A0A1W6MHL1_9FLAO</name>
<evidence type="ECO:0000313" key="2">
    <source>
        <dbReference type="Proteomes" id="UP000193431"/>
    </source>
</evidence>
<dbReference type="OrthoDB" id="1466769at2"/>
<protein>
    <recommendedName>
        <fullName evidence="3">DUF1853 domain-containing protein</fullName>
    </recommendedName>
</protein>
<reference evidence="1 2" key="1">
    <citation type="submission" date="2016-11" db="EMBL/GenBank/DDBJ databases">
        <title>Trade-off between light-utilization and light-protection in marine flavobacteria.</title>
        <authorList>
            <person name="Kumagai Y."/>
        </authorList>
    </citation>
    <scope>NUCLEOTIDE SEQUENCE [LARGE SCALE GENOMIC DNA]</scope>
    <source>
        <strain evidence="1 2">JCM 13191</strain>
    </source>
</reference>
<organism evidence="1 2">
    <name type="scientific">Nonlabens spongiae</name>
    <dbReference type="NCBI Taxonomy" id="331648"/>
    <lineage>
        <taxon>Bacteria</taxon>
        <taxon>Pseudomonadati</taxon>
        <taxon>Bacteroidota</taxon>
        <taxon>Flavobacteriia</taxon>
        <taxon>Flavobacteriales</taxon>
        <taxon>Flavobacteriaceae</taxon>
        <taxon>Nonlabens</taxon>
    </lineage>
</organism>
<sequence>MQDGYQRLRAFYNTPNLWKGKLLGLNQFYLDKLRFDQHDLKEGALTLPDIPHGTVLGKRAEFYFKFCVDQSSNYNCLLSNIQVFRGKTTLGELDFIVQHNTSRRIFHIELVYKFYIYDPTKRLACEKTSTQEARYELSCYEGPNRRDYLLKKINRLKTHQLPLLYRPETKSILEKNDIDVDAVEQKVCFLAQVFIPCDLWNHNFKWINKACIKGYYLNYSAFAKAETQNDTLYFIPHKHQWKMNPFEIESQAFNFSEILLEVKKSIERGFAPLLWKKVGKDWERFFVIAD</sequence>
<accession>A0A1W6MHL1</accession>
<dbReference type="Proteomes" id="UP000193431">
    <property type="component" value="Chromosome"/>
</dbReference>
<proteinExistence type="predicted"/>
<dbReference type="Pfam" id="PF08907">
    <property type="entry name" value="DUF1853"/>
    <property type="match status" value="1"/>
</dbReference>
<keyword evidence="2" id="KW-1185">Reference proteome</keyword>
<dbReference type="EMBL" id="CP019344">
    <property type="protein sequence ID" value="ARN76996.1"/>
    <property type="molecule type" value="Genomic_DNA"/>
</dbReference>